<protein>
    <submittedName>
        <fullName evidence="2">Uncharacterized protein</fullName>
    </submittedName>
</protein>
<feature type="transmembrane region" description="Helical" evidence="1">
    <location>
        <begin position="85"/>
        <end position="104"/>
    </location>
</feature>
<accession>X0W3E0</accession>
<feature type="transmembrane region" description="Helical" evidence="1">
    <location>
        <begin position="147"/>
        <end position="173"/>
    </location>
</feature>
<keyword evidence="1" id="KW-1133">Transmembrane helix</keyword>
<feature type="transmembrane region" description="Helical" evidence="1">
    <location>
        <begin position="56"/>
        <end position="73"/>
    </location>
</feature>
<name>X0W3E0_9ZZZZ</name>
<reference evidence="2" key="1">
    <citation type="journal article" date="2014" name="Front. Microbiol.">
        <title>High frequency of phylogenetically diverse reductive dehalogenase-homologous genes in deep subseafloor sedimentary metagenomes.</title>
        <authorList>
            <person name="Kawai M."/>
            <person name="Futagami T."/>
            <person name="Toyoda A."/>
            <person name="Takaki Y."/>
            <person name="Nishi S."/>
            <person name="Hori S."/>
            <person name="Arai W."/>
            <person name="Tsubouchi T."/>
            <person name="Morono Y."/>
            <person name="Uchiyama I."/>
            <person name="Ito T."/>
            <person name="Fujiyama A."/>
            <person name="Inagaki F."/>
            <person name="Takami H."/>
        </authorList>
    </citation>
    <scope>NUCLEOTIDE SEQUENCE</scope>
    <source>
        <strain evidence="2">Expedition CK06-06</strain>
    </source>
</reference>
<keyword evidence="1" id="KW-0472">Membrane</keyword>
<feature type="transmembrane region" description="Helical" evidence="1">
    <location>
        <begin position="31"/>
        <end position="50"/>
    </location>
</feature>
<dbReference type="EMBL" id="BARS01037327">
    <property type="protein sequence ID" value="GAG25055.1"/>
    <property type="molecule type" value="Genomic_DNA"/>
</dbReference>
<comment type="caution">
    <text evidence="2">The sequence shown here is derived from an EMBL/GenBank/DDBJ whole genome shotgun (WGS) entry which is preliminary data.</text>
</comment>
<organism evidence="2">
    <name type="scientific">marine sediment metagenome</name>
    <dbReference type="NCBI Taxonomy" id="412755"/>
    <lineage>
        <taxon>unclassified sequences</taxon>
        <taxon>metagenomes</taxon>
        <taxon>ecological metagenomes</taxon>
    </lineage>
</organism>
<sequence>MPKRIDKELEEFRSLMEVPSTFEEGFRWSSLLGAVFIAMVMVPGAIYMGLLAGTQQIGLAAQWVTVILFIEVAKRAQRALGRSEIFVLYIMAAWAVAMPFHGLMWNQFFARSDAATAAGIAADLPAWFAPGTESASYEHRAFFHVDWLPVIGLVVFGSFFGQLSSMVLGYGLFRLTSDVEKLPFPMAPIGAQGIMAVAEDMEEQQTGPKAGRWRWR</sequence>
<evidence type="ECO:0000256" key="1">
    <source>
        <dbReference type="SAM" id="Phobius"/>
    </source>
</evidence>
<gene>
    <name evidence="2" type="ORF">S01H1_57246</name>
</gene>
<evidence type="ECO:0000313" key="2">
    <source>
        <dbReference type="EMBL" id="GAG25055.1"/>
    </source>
</evidence>
<proteinExistence type="predicted"/>
<dbReference type="AlphaFoldDB" id="X0W3E0"/>
<feature type="non-terminal residue" evidence="2">
    <location>
        <position position="216"/>
    </location>
</feature>
<keyword evidence="1" id="KW-0812">Transmembrane</keyword>